<dbReference type="PANTHER" id="PTHR19338:SF26">
    <property type="entry name" value="AAA+ ATPASE DOMAIN-CONTAINING PROTEIN"/>
    <property type="match status" value="1"/>
</dbReference>
<feature type="domain" description="Disease resistance N-terminal" evidence="6">
    <location>
        <begin position="67"/>
        <end position="154"/>
    </location>
</feature>
<gene>
    <name evidence="7" type="ORF">TRIUR3_28493</name>
</gene>
<dbReference type="InterPro" id="IPR041118">
    <property type="entry name" value="Rx_N"/>
</dbReference>
<evidence type="ECO:0000256" key="1">
    <source>
        <dbReference type="ARBA" id="ARBA00008894"/>
    </source>
</evidence>
<keyword evidence="5" id="KW-0611">Plant defense</keyword>
<dbReference type="Gene3D" id="1.20.5.4130">
    <property type="match status" value="1"/>
</dbReference>
<dbReference type="GO" id="GO:0000166">
    <property type="term" value="F:nucleotide binding"/>
    <property type="evidence" value="ECO:0007669"/>
    <property type="project" value="UniProtKB-KW"/>
</dbReference>
<evidence type="ECO:0000259" key="6">
    <source>
        <dbReference type="Pfam" id="PF18052"/>
    </source>
</evidence>
<evidence type="ECO:0000313" key="7">
    <source>
        <dbReference type="EMBL" id="EMS50983.1"/>
    </source>
</evidence>
<protein>
    <recommendedName>
        <fullName evidence="6">Disease resistance N-terminal domain-containing protein</fullName>
    </recommendedName>
</protein>
<dbReference type="GO" id="GO:0006952">
    <property type="term" value="P:defense response"/>
    <property type="evidence" value="ECO:0007669"/>
    <property type="project" value="UniProtKB-KW"/>
</dbReference>
<evidence type="ECO:0000256" key="2">
    <source>
        <dbReference type="ARBA" id="ARBA00022614"/>
    </source>
</evidence>
<keyword evidence="4" id="KW-0547">Nucleotide-binding</keyword>
<evidence type="ECO:0000256" key="4">
    <source>
        <dbReference type="ARBA" id="ARBA00022741"/>
    </source>
</evidence>
<dbReference type="CDD" id="cd14798">
    <property type="entry name" value="RX-CC_like"/>
    <property type="match status" value="1"/>
</dbReference>
<dbReference type="AlphaFoldDB" id="M7YKH2"/>
<reference evidence="7" key="1">
    <citation type="journal article" date="2013" name="Nature">
        <title>Draft genome of the wheat A-genome progenitor Triticum urartu.</title>
        <authorList>
            <person name="Ling H.Q."/>
            <person name="Zhao S."/>
            <person name="Liu D."/>
            <person name="Wang J."/>
            <person name="Sun H."/>
            <person name="Zhang C."/>
            <person name="Fan H."/>
            <person name="Li D."/>
            <person name="Dong L."/>
            <person name="Tao Y."/>
            <person name="Gao C."/>
            <person name="Wu H."/>
            <person name="Li Y."/>
            <person name="Cui Y."/>
            <person name="Guo X."/>
            <person name="Zheng S."/>
            <person name="Wang B."/>
            <person name="Yu K."/>
            <person name="Liang Q."/>
            <person name="Yang W."/>
            <person name="Lou X."/>
            <person name="Chen J."/>
            <person name="Feng M."/>
            <person name="Jian J."/>
            <person name="Zhang X."/>
            <person name="Luo G."/>
            <person name="Jiang Y."/>
            <person name="Liu J."/>
            <person name="Wang Z."/>
            <person name="Sha Y."/>
            <person name="Zhang B."/>
            <person name="Wu H."/>
            <person name="Tang D."/>
            <person name="Shen Q."/>
            <person name="Xue P."/>
            <person name="Zou S."/>
            <person name="Wang X."/>
            <person name="Liu X."/>
            <person name="Wang F."/>
            <person name="Yang Y."/>
            <person name="An X."/>
            <person name="Dong Z."/>
            <person name="Zhang K."/>
            <person name="Zhang X."/>
            <person name="Luo M.C."/>
            <person name="Dvorak J."/>
            <person name="Tong Y."/>
            <person name="Wang J."/>
            <person name="Yang H."/>
            <person name="Li Z."/>
            <person name="Wang D."/>
            <person name="Zhang A."/>
            <person name="Wang J."/>
        </authorList>
    </citation>
    <scope>NUCLEOTIDE SEQUENCE</scope>
</reference>
<evidence type="ECO:0000256" key="3">
    <source>
        <dbReference type="ARBA" id="ARBA00022737"/>
    </source>
</evidence>
<proteinExistence type="inferred from homology"/>
<evidence type="ECO:0000256" key="5">
    <source>
        <dbReference type="ARBA" id="ARBA00022821"/>
    </source>
</evidence>
<dbReference type="PANTHER" id="PTHR19338">
    <property type="entry name" value="TRANSLOCASE OF INNER MITOCHONDRIAL MEMBRANE 13 HOMOLOG"/>
    <property type="match status" value="1"/>
</dbReference>
<sequence length="211" mass="23633">MGLRASIVPTTPSPLVPYPPVQPCRPSLEALRACLVRLSRAAARRRKGVEGKGGEREMVGVGARTGALGSVIGKLTTLLGDEYTMLKRVRKDIEFLERELRWMQILVNSLANMEELDELAKNWKSSMRDLSYDMEECVDRFMLRLGNGDARPGFAKRTAVRLKTLFARHGIATQIKELKARVTEESERRRRGEVGAEGVHVAPFRTSKISN</sequence>
<name>M7YKH2_TRIUA</name>
<comment type="similarity">
    <text evidence="1">Belongs to the disease resistance NB-LRR family.</text>
</comment>
<keyword evidence="2" id="KW-0433">Leucine-rich repeat</keyword>
<dbReference type="InterPro" id="IPR038005">
    <property type="entry name" value="RX-like_CC"/>
</dbReference>
<keyword evidence="3" id="KW-0677">Repeat</keyword>
<dbReference type="EMBL" id="KD225532">
    <property type="protein sequence ID" value="EMS50983.1"/>
    <property type="molecule type" value="Genomic_DNA"/>
</dbReference>
<dbReference type="STRING" id="4572.M7YKH2"/>
<accession>M7YKH2</accession>
<dbReference type="Pfam" id="PF18052">
    <property type="entry name" value="Rx_N"/>
    <property type="match status" value="1"/>
</dbReference>
<organism evidence="7">
    <name type="scientific">Triticum urartu</name>
    <name type="common">Red wild einkorn</name>
    <name type="synonym">Crithodium urartu</name>
    <dbReference type="NCBI Taxonomy" id="4572"/>
    <lineage>
        <taxon>Eukaryota</taxon>
        <taxon>Viridiplantae</taxon>
        <taxon>Streptophyta</taxon>
        <taxon>Embryophyta</taxon>
        <taxon>Tracheophyta</taxon>
        <taxon>Spermatophyta</taxon>
        <taxon>Magnoliopsida</taxon>
        <taxon>Liliopsida</taxon>
        <taxon>Poales</taxon>
        <taxon>Poaceae</taxon>
        <taxon>BOP clade</taxon>
        <taxon>Pooideae</taxon>
        <taxon>Triticodae</taxon>
        <taxon>Triticeae</taxon>
        <taxon>Triticinae</taxon>
        <taxon>Triticum</taxon>
    </lineage>
</organism>